<proteinExistence type="predicted"/>
<comment type="caution">
    <text evidence="1">The sequence shown here is derived from an EMBL/GenBank/DDBJ whole genome shotgun (WGS) entry which is preliminary data.</text>
</comment>
<name>A0ABW1L1F9_9PROT</name>
<sequence>MEHAAIRFVPDEITFMEEPTINLVISDPARRQNGLRDGARFDG</sequence>
<gene>
    <name evidence="1" type="ORF">ACFMB1_14585</name>
</gene>
<dbReference type="EMBL" id="JBHPON010000002">
    <property type="protein sequence ID" value="MFC6036782.1"/>
    <property type="molecule type" value="Genomic_DNA"/>
</dbReference>
<organism evidence="1 2">
    <name type="scientific">Hyphococcus aureus</name>
    <dbReference type="NCBI Taxonomy" id="2666033"/>
    <lineage>
        <taxon>Bacteria</taxon>
        <taxon>Pseudomonadati</taxon>
        <taxon>Pseudomonadota</taxon>
        <taxon>Alphaproteobacteria</taxon>
        <taxon>Parvularculales</taxon>
        <taxon>Parvularculaceae</taxon>
        <taxon>Hyphococcus</taxon>
    </lineage>
</organism>
<protein>
    <submittedName>
        <fullName evidence="1">Uncharacterized protein</fullName>
    </submittedName>
</protein>
<accession>A0ABW1L1F9</accession>
<evidence type="ECO:0000313" key="1">
    <source>
        <dbReference type="EMBL" id="MFC6036782.1"/>
    </source>
</evidence>
<evidence type="ECO:0000313" key="2">
    <source>
        <dbReference type="Proteomes" id="UP001596116"/>
    </source>
</evidence>
<reference evidence="1 2" key="1">
    <citation type="submission" date="2024-09" db="EMBL/GenBank/DDBJ databases">
        <authorList>
            <person name="Zhang Z.-H."/>
        </authorList>
    </citation>
    <scope>NUCLEOTIDE SEQUENCE [LARGE SCALE GENOMIC DNA]</scope>
    <source>
        <strain evidence="1 2">HHTR114</strain>
    </source>
</reference>
<dbReference type="Proteomes" id="UP001596116">
    <property type="component" value="Unassembled WGS sequence"/>
</dbReference>
<keyword evidence="2" id="KW-1185">Reference proteome</keyword>
<dbReference type="RefSeq" id="WP_379881972.1">
    <property type="nucleotide sequence ID" value="NZ_JBHPON010000002.1"/>
</dbReference>